<dbReference type="Proteomes" id="UP000177309">
    <property type="component" value="Unassembled WGS sequence"/>
</dbReference>
<name>A0A1F4TR62_UNCSA</name>
<feature type="domain" description="Glycosyltransferase subfamily 4-like N-terminal" evidence="2">
    <location>
        <begin position="2"/>
        <end position="150"/>
    </location>
</feature>
<dbReference type="Pfam" id="PF13477">
    <property type="entry name" value="Glyco_trans_4_2"/>
    <property type="match status" value="1"/>
</dbReference>
<dbReference type="GO" id="GO:0016757">
    <property type="term" value="F:glycosyltransferase activity"/>
    <property type="evidence" value="ECO:0007669"/>
    <property type="project" value="InterPro"/>
</dbReference>
<evidence type="ECO:0008006" key="5">
    <source>
        <dbReference type="Google" id="ProtNLM"/>
    </source>
</evidence>
<comment type="caution">
    <text evidence="3">The sequence shown here is derived from an EMBL/GenBank/DDBJ whole genome shotgun (WGS) entry which is preliminary data.</text>
</comment>
<dbReference type="SUPFAM" id="SSF53756">
    <property type="entry name" value="UDP-Glycosyltransferase/glycogen phosphorylase"/>
    <property type="match status" value="1"/>
</dbReference>
<accession>A0A1F4TR62</accession>
<proteinExistence type="predicted"/>
<dbReference type="EMBL" id="MEUI01000008">
    <property type="protein sequence ID" value="OGC35127.1"/>
    <property type="molecule type" value="Genomic_DNA"/>
</dbReference>
<dbReference type="Gene3D" id="3.40.50.2000">
    <property type="entry name" value="Glycogen Phosphorylase B"/>
    <property type="match status" value="2"/>
</dbReference>
<sequence>MKIFYVTSTFGIHDYRFLTKLSSSKNEIHLISFLNPLAETNSKYMFQEIISLPCLLIHHYKDFSRGKRLPIVLEVFRRANYLRQKISQIKPDVVHSGWVQTDSLYAVLAGAKPLLIMTWGSDILLEPKKSKFWFYLTKFVLSQASMVYSDCEEVKNRVINICPKCFGKTIVFPQLGIDRQQFFPVSMEEKQRLKEKLGFSQDKVLVMTRHFEPVYGVEFFVRALASKIEIGQPIRTVLIGGGSLFDSMQQLAKQLGVFEQISFLGRVDNKDLPLYYQCADIYVSSSLSDGTSLSLLEAMSCGLPVVVSDVPAYHDWIEDGINGYFSSQKNPVVLAEKIGRLLRDKPLMEKMRQKNLLIAEERIDWNQNFEKLLVVYQGLVN</sequence>
<evidence type="ECO:0000313" key="4">
    <source>
        <dbReference type="Proteomes" id="UP000177309"/>
    </source>
</evidence>
<dbReference type="InterPro" id="IPR001296">
    <property type="entry name" value="Glyco_trans_1"/>
</dbReference>
<feature type="domain" description="Glycosyl transferase family 1" evidence="1">
    <location>
        <begin position="190"/>
        <end position="354"/>
    </location>
</feature>
<reference evidence="3 4" key="1">
    <citation type="journal article" date="2016" name="Nat. Commun.">
        <title>Thousands of microbial genomes shed light on interconnected biogeochemical processes in an aquifer system.</title>
        <authorList>
            <person name="Anantharaman K."/>
            <person name="Brown C.T."/>
            <person name="Hug L.A."/>
            <person name="Sharon I."/>
            <person name="Castelle C.J."/>
            <person name="Probst A.J."/>
            <person name="Thomas B.C."/>
            <person name="Singh A."/>
            <person name="Wilkins M.J."/>
            <person name="Karaoz U."/>
            <person name="Brodie E.L."/>
            <person name="Williams K.H."/>
            <person name="Hubbard S.S."/>
            <person name="Banfield J.F."/>
        </authorList>
    </citation>
    <scope>NUCLEOTIDE SEQUENCE [LARGE SCALE GENOMIC DNA]</scope>
</reference>
<dbReference type="InterPro" id="IPR028098">
    <property type="entry name" value="Glyco_trans_4-like_N"/>
</dbReference>
<dbReference type="PANTHER" id="PTHR12526">
    <property type="entry name" value="GLYCOSYLTRANSFERASE"/>
    <property type="match status" value="1"/>
</dbReference>
<dbReference type="Pfam" id="PF00534">
    <property type="entry name" value="Glycos_transf_1"/>
    <property type="match status" value="1"/>
</dbReference>
<dbReference type="AlphaFoldDB" id="A0A1F4TR62"/>
<gene>
    <name evidence="3" type="ORF">A2462_06205</name>
</gene>
<dbReference type="CDD" id="cd03801">
    <property type="entry name" value="GT4_PimA-like"/>
    <property type="match status" value="1"/>
</dbReference>
<evidence type="ECO:0000259" key="2">
    <source>
        <dbReference type="Pfam" id="PF13477"/>
    </source>
</evidence>
<protein>
    <recommendedName>
        <fullName evidence="5">Glycosyl transferase family 1 domain-containing protein</fullName>
    </recommendedName>
</protein>
<evidence type="ECO:0000313" key="3">
    <source>
        <dbReference type="EMBL" id="OGC35127.1"/>
    </source>
</evidence>
<evidence type="ECO:0000259" key="1">
    <source>
        <dbReference type="Pfam" id="PF00534"/>
    </source>
</evidence>
<dbReference type="PANTHER" id="PTHR12526:SF637">
    <property type="entry name" value="GLYCOSYLTRANSFERASE EPSF-RELATED"/>
    <property type="match status" value="1"/>
</dbReference>
<organism evidence="3 4">
    <name type="scientific">candidate division WOR-1 bacterium RIFOXYC2_FULL_41_25</name>
    <dbReference type="NCBI Taxonomy" id="1802586"/>
    <lineage>
        <taxon>Bacteria</taxon>
        <taxon>Bacillati</taxon>
        <taxon>Saganbacteria</taxon>
    </lineage>
</organism>